<keyword evidence="4" id="KW-0964">Secreted</keyword>
<dbReference type="AlphaFoldDB" id="Q6T266"/>
<dbReference type="GO" id="GO:0005125">
    <property type="term" value="F:cytokine activity"/>
    <property type="evidence" value="ECO:0007669"/>
    <property type="project" value="TreeGrafter"/>
</dbReference>
<dbReference type="FunFam" id="2.10.90.10:FF:000026">
    <property type="entry name" value="Nodal homolog 3-A"/>
    <property type="match status" value="1"/>
</dbReference>
<dbReference type="GO" id="GO:0008083">
    <property type="term" value="F:growth factor activity"/>
    <property type="evidence" value="ECO:0007669"/>
    <property type="project" value="UniProtKB-KW"/>
</dbReference>
<feature type="domain" description="TGF-beta family profile" evidence="13">
    <location>
        <begin position="333"/>
        <end position="452"/>
    </location>
</feature>
<keyword evidence="6 12" id="KW-0732">Signal</keyword>
<dbReference type="Pfam" id="PF00019">
    <property type="entry name" value="TGF_beta"/>
    <property type="match status" value="1"/>
</dbReference>
<keyword evidence="7 10" id="KW-0339">Growth factor</keyword>
<dbReference type="InterPro" id="IPR001839">
    <property type="entry name" value="TGF-b_C"/>
</dbReference>
<dbReference type="GO" id="GO:0005615">
    <property type="term" value="C:extracellular space"/>
    <property type="evidence" value="ECO:0007669"/>
    <property type="project" value="TreeGrafter"/>
</dbReference>
<dbReference type="PANTHER" id="PTHR11848:SF302">
    <property type="entry name" value="TGF-BETA FAMILY PROFILE DOMAIN-CONTAINING PROTEIN"/>
    <property type="match status" value="1"/>
</dbReference>
<dbReference type="InterPro" id="IPR015615">
    <property type="entry name" value="TGF-beta-rel"/>
</dbReference>
<proteinExistence type="evidence at transcript level"/>
<sequence length="452" mass="51505">MHRSTETNLAALVCFLTIASTSAFFAPFLHEAASSSTDDILAPSRTRRDSLLSPESLDQANQLQRVEQHKNSSTMFMVELFESLYTGHNIVNPSKRECKAIEEVDTVRNYIGIVEDINSPTDLVMKWVTSFPSFDQPADEVVHLAELRVELNSTTDPSTNRFVIQLHQWVNVSCDDGMCAERKLIHSRDIDSRHDDFDGREVFDITKIVHQWIAAINDIDSSPVEYSIELRSKPIIESEGDHDKDVLKALLSADLQDEVVDDIALDSSEDGDASTNQLTVTDVTLVVFSRASTKPIILSDAYGSERTRTRRSTDEARRRKKEKDLRKYQRDEQKHRMAEKLRLEEESSGPCRRVDMDVDFGRIGWDEWIIYPKQFNAYRCVGTCSGPLDSGDNPSNHAIMQDLIRMHQPERRTPEPCCVPTKLRPLSMLYFEEGAVLVRHHENMIVQECGCR</sequence>
<evidence type="ECO:0000256" key="8">
    <source>
        <dbReference type="ARBA" id="ARBA00023157"/>
    </source>
</evidence>
<evidence type="ECO:0000256" key="9">
    <source>
        <dbReference type="ARBA" id="ARBA00023180"/>
    </source>
</evidence>
<dbReference type="InterPro" id="IPR017948">
    <property type="entry name" value="TGFb_CS"/>
</dbReference>
<feature type="chain" id="PRO_5004280202" evidence="12">
    <location>
        <begin position="24"/>
        <end position="452"/>
    </location>
</feature>
<accession>Q6T266</accession>
<keyword evidence="8" id="KW-1015">Disulfide bond</keyword>
<evidence type="ECO:0000256" key="6">
    <source>
        <dbReference type="ARBA" id="ARBA00022729"/>
    </source>
</evidence>
<dbReference type="CDD" id="cd13759">
    <property type="entry name" value="TGF_beta_NODAL"/>
    <property type="match status" value="1"/>
</dbReference>
<dbReference type="Gene3D" id="2.10.90.10">
    <property type="entry name" value="Cystine-knot cytokines"/>
    <property type="match status" value="1"/>
</dbReference>
<evidence type="ECO:0000256" key="5">
    <source>
        <dbReference type="ARBA" id="ARBA00022685"/>
    </source>
</evidence>
<evidence type="ECO:0000256" key="11">
    <source>
        <dbReference type="SAM" id="MobiDB-lite"/>
    </source>
</evidence>
<evidence type="ECO:0000256" key="1">
    <source>
        <dbReference type="ARBA" id="ARBA00004613"/>
    </source>
</evidence>
<protein>
    <submittedName>
        <fullName evidence="14">Nodal</fullName>
    </submittedName>
</protein>
<evidence type="ECO:0000256" key="3">
    <source>
        <dbReference type="ARBA" id="ARBA00022473"/>
    </source>
</evidence>
<evidence type="ECO:0000256" key="10">
    <source>
        <dbReference type="RuleBase" id="RU000354"/>
    </source>
</evidence>
<feature type="region of interest" description="Disordered" evidence="11">
    <location>
        <begin position="303"/>
        <end position="346"/>
    </location>
</feature>
<dbReference type="InterPro" id="IPR029034">
    <property type="entry name" value="Cystine-knot_cytokine"/>
</dbReference>
<dbReference type="Gene3D" id="2.60.120.970">
    <property type="match status" value="1"/>
</dbReference>
<comment type="subcellular location">
    <subcellularLocation>
        <location evidence="1">Secreted</location>
    </subcellularLocation>
</comment>
<evidence type="ECO:0000256" key="4">
    <source>
        <dbReference type="ARBA" id="ARBA00022525"/>
    </source>
</evidence>
<evidence type="ECO:0000259" key="13">
    <source>
        <dbReference type="PROSITE" id="PS51362"/>
    </source>
</evidence>
<dbReference type="PROSITE" id="PS00250">
    <property type="entry name" value="TGF_BETA_1"/>
    <property type="match status" value="1"/>
</dbReference>
<name>Q6T266_PARLI</name>
<dbReference type="PROSITE" id="PS51362">
    <property type="entry name" value="TGF_BETA_2"/>
    <property type="match status" value="1"/>
</dbReference>
<feature type="signal peptide" evidence="12">
    <location>
        <begin position="1"/>
        <end position="23"/>
    </location>
</feature>
<keyword evidence="9" id="KW-0325">Glycoprotein</keyword>
<keyword evidence="5" id="KW-0165">Cleavage on pair of basic residues</keyword>
<reference evidence="14" key="1">
    <citation type="journal article" date="2004" name="Dev. Cell">
        <title>Nodal and BMP2/4 signaling organizes the oral-aboral axis of the sea urchin embryo.</title>
        <authorList>
            <person name="Duboc V."/>
            <person name="Rottinger E."/>
            <person name="Besnardeau L."/>
            <person name="Lepage T."/>
        </authorList>
    </citation>
    <scope>NUCLEOTIDE SEQUENCE</scope>
</reference>
<keyword evidence="3" id="KW-0217">Developmental protein</keyword>
<organism evidence="14">
    <name type="scientific">Paracentrotus lividus</name>
    <name type="common">Common sea urchin</name>
    <dbReference type="NCBI Taxonomy" id="7656"/>
    <lineage>
        <taxon>Eukaryota</taxon>
        <taxon>Metazoa</taxon>
        <taxon>Echinodermata</taxon>
        <taxon>Eleutherozoa</taxon>
        <taxon>Echinozoa</taxon>
        <taxon>Echinoidea</taxon>
        <taxon>Euechinoidea</taxon>
        <taxon>Echinacea</taxon>
        <taxon>Camarodonta</taxon>
        <taxon>Echinidea</taxon>
        <taxon>Echinidae</taxon>
        <taxon>Paracentrotus</taxon>
    </lineage>
</organism>
<evidence type="ECO:0000256" key="2">
    <source>
        <dbReference type="ARBA" id="ARBA00006656"/>
    </source>
</evidence>
<dbReference type="SUPFAM" id="SSF57501">
    <property type="entry name" value="Cystine-knot cytokines"/>
    <property type="match status" value="1"/>
</dbReference>
<dbReference type="SMART" id="SM00204">
    <property type="entry name" value="TGFB"/>
    <property type="match status" value="1"/>
</dbReference>
<dbReference type="EMBL" id="AY442295">
    <property type="protein sequence ID" value="AAS00534.1"/>
    <property type="molecule type" value="mRNA"/>
</dbReference>
<feature type="compositionally biased region" description="Basic and acidic residues" evidence="11">
    <location>
        <begin position="303"/>
        <end position="345"/>
    </location>
</feature>
<comment type="similarity">
    <text evidence="2 10">Belongs to the TGF-beta family.</text>
</comment>
<evidence type="ECO:0000256" key="7">
    <source>
        <dbReference type="ARBA" id="ARBA00023030"/>
    </source>
</evidence>
<evidence type="ECO:0000256" key="12">
    <source>
        <dbReference type="SAM" id="SignalP"/>
    </source>
</evidence>
<evidence type="ECO:0000313" key="14">
    <source>
        <dbReference type="EMBL" id="AAS00534.1"/>
    </source>
</evidence>
<dbReference type="PANTHER" id="PTHR11848">
    <property type="entry name" value="TGF-BETA FAMILY"/>
    <property type="match status" value="1"/>
</dbReference>